<proteinExistence type="predicted"/>
<keyword evidence="2" id="KW-0732">Signal</keyword>
<feature type="signal peptide" evidence="2">
    <location>
        <begin position="1"/>
        <end position="20"/>
    </location>
</feature>
<feature type="region of interest" description="Disordered" evidence="1">
    <location>
        <begin position="342"/>
        <end position="378"/>
    </location>
</feature>
<accession>A0A370BX41</accession>
<dbReference type="AlphaFoldDB" id="A0A370BX41"/>
<sequence>MLGRVVKILLVILIREIYLAVDEYVDSVRRGWECPPSEERKRIALEFILEPPVVGLSDPPPMFEAAADSETGEFAGHTAGDREAGMTGDGEATDDSTEYAVRPEVSDDGTNSWETVDYSDSSVRDSESWIETVERNDEYEVDEYGDYYEGKSEKLFSNDPGRQVDTDDRGIFLPESMFDYPEEEVHFSDHGYAEEQQEDNEKTDDLDMMTTQYGQMGANSFAIRDNTPIQATRENKEGPWGSETCSECDQLVWENASTSNMINAETTSSQLPAALVAGPDAEQTGAAEPAGIVEIVKSLTLEDMAGSWWDEVLEAMEAGFEEAEAVFRKVASAGFTDIEVNPSLAKAKTAPRKRRPQKPEKPRKGPANRNSDCTDPEKDFYDVCWSILNETGLVGEYMRDRMLVSVSTPKRPKA</sequence>
<name>A0A370BX41_ASPNG</name>
<reference evidence="3 4" key="1">
    <citation type="submission" date="2018-07" db="EMBL/GenBank/DDBJ databases">
        <title>Section-level genome sequencing of Aspergillus section Nigri to investigate inter- and intra-species variation.</title>
        <authorList>
            <consortium name="DOE Joint Genome Institute"/>
            <person name="Vesth T.C."/>
            <person name="Nybo J.L."/>
            <person name="Theobald S."/>
            <person name="Frisvad J.C."/>
            <person name="Larsen T.O."/>
            <person name="Nielsen K.F."/>
            <person name="Hoof J.B."/>
            <person name="Brandl J."/>
            <person name="Salamov A."/>
            <person name="Riley R."/>
            <person name="Gladden J.M."/>
            <person name="Phatale P."/>
            <person name="Nielsen M.T."/>
            <person name="Lyhne E.K."/>
            <person name="Kogle M.E."/>
            <person name="Strasser K."/>
            <person name="McDonnell E."/>
            <person name="Barry K."/>
            <person name="Clum A."/>
            <person name="Chen C."/>
            <person name="Nolan M."/>
            <person name="Sandor L."/>
            <person name="Kuo A."/>
            <person name="Lipzen A."/>
            <person name="Hainaut M."/>
            <person name="Drula E."/>
            <person name="Tsang A."/>
            <person name="Magnuson J.K."/>
            <person name="Henrissat B."/>
            <person name="Wiebenga A."/>
            <person name="Simmons B.A."/>
            <person name="Makela M.R."/>
            <person name="De vries R.P."/>
            <person name="Grigoriev I.V."/>
            <person name="Mortensen U.H."/>
            <person name="Baker S.E."/>
            <person name="Andersen M.R."/>
        </authorList>
    </citation>
    <scope>NUCLEOTIDE SEQUENCE [LARGE SCALE GENOMIC DNA]</scope>
    <source>
        <strain evidence="3 4">ATCC 13496</strain>
    </source>
</reference>
<evidence type="ECO:0000313" key="4">
    <source>
        <dbReference type="Proteomes" id="UP000253845"/>
    </source>
</evidence>
<protein>
    <submittedName>
        <fullName evidence="3">Uncharacterized protein</fullName>
    </submittedName>
</protein>
<feature type="non-terminal residue" evidence="3">
    <location>
        <position position="414"/>
    </location>
</feature>
<evidence type="ECO:0000313" key="3">
    <source>
        <dbReference type="EMBL" id="RDH17992.1"/>
    </source>
</evidence>
<evidence type="ECO:0000256" key="1">
    <source>
        <dbReference type="SAM" id="MobiDB-lite"/>
    </source>
</evidence>
<organism evidence="3 4">
    <name type="scientific">Aspergillus niger ATCC 13496</name>
    <dbReference type="NCBI Taxonomy" id="1353008"/>
    <lineage>
        <taxon>Eukaryota</taxon>
        <taxon>Fungi</taxon>
        <taxon>Dikarya</taxon>
        <taxon>Ascomycota</taxon>
        <taxon>Pezizomycotina</taxon>
        <taxon>Eurotiomycetes</taxon>
        <taxon>Eurotiomycetidae</taxon>
        <taxon>Eurotiales</taxon>
        <taxon>Aspergillaceae</taxon>
        <taxon>Aspergillus</taxon>
        <taxon>Aspergillus subgen. Circumdati</taxon>
    </lineage>
</organism>
<feature type="chain" id="PRO_5016978072" evidence="2">
    <location>
        <begin position="21"/>
        <end position="414"/>
    </location>
</feature>
<dbReference type="EMBL" id="KZ851926">
    <property type="protein sequence ID" value="RDH17992.1"/>
    <property type="molecule type" value="Genomic_DNA"/>
</dbReference>
<gene>
    <name evidence="3" type="ORF">M747DRAFT_263477</name>
</gene>
<feature type="region of interest" description="Disordered" evidence="1">
    <location>
        <begin position="74"/>
        <end position="97"/>
    </location>
</feature>
<evidence type="ECO:0000256" key="2">
    <source>
        <dbReference type="SAM" id="SignalP"/>
    </source>
</evidence>
<dbReference type="Proteomes" id="UP000253845">
    <property type="component" value="Unassembled WGS sequence"/>
</dbReference>
<dbReference type="VEuPathDB" id="FungiDB:M747DRAFT_263477"/>